<keyword evidence="3" id="KW-1185">Reference proteome</keyword>
<sequence length="242" mass="28661">MKKAVLLLFLLSLVTSCEVTETLRINPDSTGTMEYDSHRNENSYMQIAKEEYSKETIFQDTTYVFDEYINKYNANFIKYTPKEQELFSRFKNVKVHMIKSAFDKEYRTTISQNFKKVEDIADLTKTQDYVDDIRHNYALTAEEHYYNIRYTLNGHQFNRIVTITNEAVFKTEKEKMDSYKTKLANFNLVQTYVMKYHFPRKIKSVSNHNAIISPDKKSLELKFSIVDFLQNPTSTNLEVVFE</sequence>
<evidence type="ECO:0008006" key="4">
    <source>
        <dbReference type="Google" id="ProtNLM"/>
    </source>
</evidence>
<dbReference type="Proteomes" id="UP000198951">
    <property type="component" value="Unassembled WGS sequence"/>
</dbReference>
<feature type="chain" id="PRO_5011730995" description="Lipoprotein" evidence="1">
    <location>
        <begin position="20"/>
        <end position="242"/>
    </location>
</feature>
<dbReference type="RefSeq" id="WP_091084228.1">
    <property type="nucleotide sequence ID" value="NZ_FNRD01000001.1"/>
</dbReference>
<protein>
    <recommendedName>
        <fullName evidence="4">Lipoprotein</fullName>
    </recommendedName>
</protein>
<accession>A0A1H3XH79</accession>
<feature type="signal peptide" evidence="1">
    <location>
        <begin position="1"/>
        <end position="19"/>
    </location>
</feature>
<dbReference type="EMBL" id="FNRD01000001">
    <property type="protein sequence ID" value="SDZ98580.1"/>
    <property type="molecule type" value="Genomic_DNA"/>
</dbReference>
<evidence type="ECO:0000313" key="2">
    <source>
        <dbReference type="EMBL" id="SDZ98580.1"/>
    </source>
</evidence>
<evidence type="ECO:0000256" key="1">
    <source>
        <dbReference type="SAM" id="SignalP"/>
    </source>
</evidence>
<name>A0A1H3XH79_9FLAO</name>
<dbReference type="PROSITE" id="PS51257">
    <property type="entry name" value="PROKAR_LIPOPROTEIN"/>
    <property type="match status" value="1"/>
</dbReference>
<organism evidence="2 3">
    <name type="scientific">Flavobacterium gillisiae</name>
    <dbReference type="NCBI Taxonomy" id="150146"/>
    <lineage>
        <taxon>Bacteria</taxon>
        <taxon>Pseudomonadati</taxon>
        <taxon>Bacteroidota</taxon>
        <taxon>Flavobacteriia</taxon>
        <taxon>Flavobacteriales</taxon>
        <taxon>Flavobacteriaceae</taxon>
        <taxon>Flavobacterium</taxon>
    </lineage>
</organism>
<gene>
    <name evidence="2" type="ORF">SAMN05443667_101515</name>
</gene>
<dbReference type="STRING" id="150146.SAMN05443667_101515"/>
<reference evidence="3" key="1">
    <citation type="submission" date="2016-10" db="EMBL/GenBank/DDBJ databases">
        <authorList>
            <person name="Varghese N."/>
            <person name="Submissions S."/>
        </authorList>
    </citation>
    <scope>NUCLEOTIDE SEQUENCE [LARGE SCALE GENOMIC DNA]</scope>
    <source>
        <strain evidence="3">DSM 22376</strain>
    </source>
</reference>
<dbReference type="AlphaFoldDB" id="A0A1H3XH79"/>
<evidence type="ECO:0000313" key="3">
    <source>
        <dbReference type="Proteomes" id="UP000198951"/>
    </source>
</evidence>
<proteinExistence type="predicted"/>
<dbReference type="OrthoDB" id="978531at2"/>
<keyword evidence="1" id="KW-0732">Signal</keyword>